<dbReference type="KEGG" id="taz:TREAZ_1953"/>
<evidence type="ECO:0000256" key="1">
    <source>
        <dbReference type="SAM" id="MobiDB-lite"/>
    </source>
</evidence>
<evidence type="ECO:0000313" key="3">
    <source>
        <dbReference type="Proteomes" id="UP000009222"/>
    </source>
</evidence>
<protein>
    <submittedName>
        <fullName evidence="2">Uncharacterized protein</fullName>
    </submittedName>
</protein>
<accession>F5YAQ1</accession>
<reference evidence="2 3" key="2">
    <citation type="journal article" date="2011" name="ISME J.">
        <title>RNA-seq reveals cooperative metabolic interactions between two termite-gut spirochete species in co-culture.</title>
        <authorList>
            <person name="Rosenthal A.Z."/>
            <person name="Matson E.G."/>
            <person name="Eldar A."/>
            <person name="Leadbetter J.R."/>
        </authorList>
    </citation>
    <scope>NUCLEOTIDE SEQUENCE [LARGE SCALE GENOMIC DNA]</scope>
    <source>
        <strain evidence="3">ATCC BAA-888 / DSM 13862 / ZAS-9</strain>
    </source>
</reference>
<sequence>MGGDMGITVPVCGGPGGKAGGPVVPEKRSAGGSIGQDTALGGPELPHAV</sequence>
<evidence type="ECO:0000313" key="2">
    <source>
        <dbReference type="EMBL" id="AEF83024.1"/>
    </source>
</evidence>
<gene>
    <name evidence="2" type="ordered locus">TREAZ_1953</name>
</gene>
<dbReference type="EMBL" id="CP001841">
    <property type="protein sequence ID" value="AEF83024.1"/>
    <property type="molecule type" value="Genomic_DNA"/>
</dbReference>
<dbReference type="Proteomes" id="UP000009222">
    <property type="component" value="Chromosome"/>
</dbReference>
<reference evidence="3" key="1">
    <citation type="submission" date="2009-12" db="EMBL/GenBank/DDBJ databases">
        <title>Complete sequence of Treponema azotonutricium strain ZAS-9.</title>
        <authorList>
            <person name="Tetu S.G."/>
            <person name="Matson E."/>
            <person name="Ren Q."/>
            <person name="Seshadri R."/>
            <person name="Elbourne L."/>
            <person name="Hassan K.A."/>
            <person name="Durkin A."/>
            <person name="Radune D."/>
            <person name="Mohamoud Y."/>
            <person name="Shay R."/>
            <person name="Jin S."/>
            <person name="Zhang X."/>
            <person name="Lucey K."/>
            <person name="Ballor N.R."/>
            <person name="Ottesen E."/>
            <person name="Rosenthal R."/>
            <person name="Allen A."/>
            <person name="Leadbetter J.R."/>
            <person name="Paulsen I.T."/>
        </authorList>
    </citation>
    <scope>NUCLEOTIDE SEQUENCE [LARGE SCALE GENOMIC DNA]</scope>
    <source>
        <strain evidence="3">ATCC BAA-888 / DSM 13862 / ZAS-9</strain>
    </source>
</reference>
<name>F5YAQ1_LEAAZ</name>
<dbReference type="InParanoid" id="F5YAQ1"/>
<proteinExistence type="predicted"/>
<organism evidence="2 3">
    <name type="scientific">Leadbettera azotonutricia (strain ATCC BAA-888 / DSM 13862 / ZAS-9)</name>
    <name type="common">Treponema azotonutricium</name>
    <dbReference type="NCBI Taxonomy" id="545695"/>
    <lineage>
        <taxon>Bacteria</taxon>
        <taxon>Pseudomonadati</taxon>
        <taxon>Spirochaetota</taxon>
        <taxon>Spirochaetia</taxon>
        <taxon>Spirochaetales</taxon>
        <taxon>Breznakiellaceae</taxon>
        <taxon>Leadbettera</taxon>
    </lineage>
</organism>
<keyword evidence="3" id="KW-1185">Reference proteome</keyword>
<dbReference type="HOGENOM" id="CLU_216009_0_0_12"/>
<dbReference type="AlphaFoldDB" id="F5YAQ1"/>
<feature type="region of interest" description="Disordered" evidence="1">
    <location>
        <begin position="1"/>
        <end position="49"/>
    </location>
</feature>